<proteinExistence type="inferred from homology"/>
<keyword evidence="4" id="KW-0812">Transmembrane</keyword>
<feature type="coiled-coil region" evidence="2">
    <location>
        <begin position="121"/>
        <end position="155"/>
    </location>
</feature>
<accession>A0A087AJ26</accession>
<feature type="region of interest" description="Disordered" evidence="3">
    <location>
        <begin position="1"/>
        <end position="35"/>
    </location>
</feature>
<sequence length="302" mass="32812">MNTRQERPTATHSTEPSSSNSGEHSNNPAEEITHKDLLRKISQQRAQDRENDSTQTGAFPVVNKTSKNKLKNSSRTLRSRLASSVLVALLCAMLGYGYVIQINNTDMTYETMSETELTRLISETSMQVDRLKDRKDQLSAQLRSLQAAADKQAQAQKIAEENEAASGILSGRLPAQGEGIIVRITQGTKQMIDPSILFTLIEELRNSGAEVISIDDVRVVTSTYIAQGDGALICDGAMLSTPYLIKAIGDQSNLQNAVNMAGGVGSQLTVKYGAKVSIETSSDVKITEVAHSSDFEYAKIVE</sequence>
<comment type="caution">
    <text evidence="5">The sequence shown here is derived from an EMBL/GenBank/DDBJ whole genome shotgun (WGS) entry which is preliminary data.</text>
</comment>
<comment type="similarity">
    <text evidence="1">Belongs to the UPF0749 family.</text>
</comment>
<feature type="compositionally biased region" description="Polar residues" evidence="3">
    <location>
        <begin position="10"/>
        <end position="28"/>
    </location>
</feature>
<name>A0A087AJ26_9BIFI</name>
<evidence type="ECO:0000256" key="4">
    <source>
        <dbReference type="SAM" id="Phobius"/>
    </source>
</evidence>
<dbReference type="Proteomes" id="UP000029074">
    <property type="component" value="Unassembled WGS sequence"/>
</dbReference>
<dbReference type="PANTHER" id="PTHR37313">
    <property type="entry name" value="UPF0749 PROTEIN RV1825"/>
    <property type="match status" value="1"/>
</dbReference>
<keyword evidence="4" id="KW-0472">Membrane</keyword>
<dbReference type="OrthoDB" id="3211287at2"/>
<protein>
    <submittedName>
        <fullName evidence="5">Membrane protein</fullName>
    </submittedName>
</protein>
<keyword evidence="4" id="KW-1133">Transmembrane helix</keyword>
<dbReference type="RefSeq" id="WP_081450374.1">
    <property type="nucleotide sequence ID" value="NZ_ABXB03000002.1"/>
</dbReference>
<dbReference type="Pfam" id="PF05949">
    <property type="entry name" value="DUF881"/>
    <property type="match status" value="1"/>
</dbReference>
<dbReference type="PANTHER" id="PTHR37313:SF2">
    <property type="entry name" value="UPF0749 PROTEIN YLXX"/>
    <property type="match status" value="1"/>
</dbReference>
<evidence type="ECO:0000313" key="5">
    <source>
        <dbReference type="EMBL" id="KFI58776.1"/>
    </source>
</evidence>
<organism evidence="5 6">
    <name type="scientific">Bifidobacterium gallicum DSM 20093 = LMG 11596</name>
    <dbReference type="NCBI Taxonomy" id="561180"/>
    <lineage>
        <taxon>Bacteria</taxon>
        <taxon>Bacillati</taxon>
        <taxon>Actinomycetota</taxon>
        <taxon>Actinomycetes</taxon>
        <taxon>Bifidobacteriales</taxon>
        <taxon>Bifidobacteriaceae</taxon>
        <taxon>Bifidobacterium</taxon>
    </lineage>
</organism>
<feature type="transmembrane region" description="Helical" evidence="4">
    <location>
        <begin position="81"/>
        <end position="99"/>
    </location>
</feature>
<evidence type="ECO:0000313" key="6">
    <source>
        <dbReference type="Proteomes" id="UP000029074"/>
    </source>
</evidence>
<keyword evidence="2" id="KW-0175">Coiled coil</keyword>
<keyword evidence="6" id="KW-1185">Reference proteome</keyword>
<dbReference type="GO" id="GO:0005886">
    <property type="term" value="C:plasma membrane"/>
    <property type="evidence" value="ECO:0007669"/>
    <property type="project" value="TreeGrafter"/>
</dbReference>
<reference evidence="5 6" key="1">
    <citation type="submission" date="2014-03" db="EMBL/GenBank/DDBJ databases">
        <title>Genomics of Bifidobacteria.</title>
        <authorList>
            <person name="Ventura M."/>
            <person name="Milani C."/>
            <person name="Lugli G.A."/>
        </authorList>
    </citation>
    <scope>NUCLEOTIDE SEQUENCE [LARGE SCALE GENOMIC DNA]</scope>
    <source>
        <strain evidence="5 6">LMG 11596</strain>
    </source>
</reference>
<gene>
    <name evidence="5" type="ORF">BGLCM_1070</name>
</gene>
<dbReference type="EMBL" id="JGYW01000005">
    <property type="protein sequence ID" value="KFI58776.1"/>
    <property type="molecule type" value="Genomic_DNA"/>
</dbReference>
<evidence type="ECO:0000256" key="3">
    <source>
        <dbReference type="SAM" id="MobiDB-lite"/>
    </source>
</evidence>
<dbReference type="InterPro" id="IPR010273">
    <property type="entry name" value="DUF881"/>
</dbReference>
<evidence type="ECO:0000256" key="2">
    <source>
        <dbReference type="SAM" id="Coils"/>
    </source>
</evidence>
<feature type="region of interest" description="Disordered" evidence="3">
    <location>
        <begin position="40"/>
        <end position="59"/>
    </location>
</feature>
<evidence type="ECO:0000256" key="1">
    <source>
        <dbReference type="ARBA" id="ARBA00009108"/>
    </source>
</evidence>
<dbReference type="AlphaFoldDB" id="A0A087AJ26"/>
<dbReference type="Gene3D" id="3.30.70.1880">
    <property type="entry name" value="Protein of unknown function DUF881"/>
    <property type="match status" value="1"/>
</dbReference>